<dbReference type="EnsemblProtists" id="EOD17622">
    <property type="protein sequence ID" value="EOD17622"/>
    <property type="gene ID" value="EMIHUDRAFT_243922"/>
</dbReference>
<reference evidence="2" key="2">
    <citation type="submission" date="2024-10" db="UniProtKB">
        <authorList>
            <consortium name="EnsemblProtists"/>
        </authorList>
    </citation>
    <scope>IDENTIFICATION</scope>
</reference>
<evidence type="ECO:0000256" key="1">
    <source>
        <dbReference type="SAM" id="MobiDB-lite"/>
    </source>
</evidence>
<organism evidence="2 3">
    <name type="scientific">Emiliania huxleyi (strain CCMP1516)</name>
    <dbReference type="NCBI Taxonomy" id="280463"/>
    <lineage>
        <taxon>Eukaryota</taxon>
        <taxon>Haptista</taxon>
        <taxon>Haptophyta</taxon>
        <taxon>Prymnesiophyceae</taxon>
        <taxon>Isochrysidales</taxon>
        <taxon>Noelaerhabdaceae</taxon>
        <taxon>Emiliania</taxon>
    </lineage>
</organism>
<dbReference type="Proteomes" id="UP000013827">
    <property type="component" value="Unassembled WGS sequence"/>
</dbReference>
<name>A0A0D3J287_EMIH1</name>
<dbReference type="RefSeq" id="XP_005770051.1">
    <property type="nucleotide sequence ID" value="XM_005769994.1"/>
</dbReference>
<dbReference type="KEGG" id="ehx:EMIHUDRAFT_243922"/>
<feature type="region of interest" description="Disordered" evidence="1">
    <location>
        <begin position="1"/>
        <end position="37"/>
    </location>
</feature>
<proteinExistence type="predicted"/>
<protein>
    <submittedName>
        <fullName evidence="2">Uncharacterized protein</fullName>
    </submittedName>
</protein>
<keyword evidence="3" id="KW-1185">Reference proteome</keyword>
<dbReference type="PaxDb" id="2903-EOD17622"/>
<dbReference type="AlphaFoldDB" id="A0A0D3J287"/>
<accession>A0A0D3J287</accession>
<sequence>MQRAAKTPRRSEPERSEPTGAVQTVPRRRTGPPLPTKAARAAARAVGPDSRLSSMLSDTQKLASRLRGELRTLRGEAARLRGEAAAAARTYGWLLREYSASRGRPGLLAIERAANVISCTPRALAQLCGMLAQSRIAET</sequence>
<dbReference type="GeneID" id="17263771"/>
<evidence type="ECO:0000313" key="2">
    <source>
        <dbReference type="EnsemblProtists" id="EOD17622"/>
    </source>
</evidence>
<dbReference type="HOGENOM" id="CLU_1848839_0_0_1"/>
<evidence type="ECO:0000313" key="3">
    <source>
        <dbReference type="Proteomes" id="UP000013827"/>
    </source>
</evidence>
<reference evidence="3" key="1">
    <citation type="journal article" date="2013" name="Nature">
        <title>Pan genome of the phytoplankton Emiliania underpins its global distribution.</title>
        <authorList>
            <person name="Read B.A."/>
            <person name="Kegel J."/>
            <person name="Klute M.J."/>
            <person name="Kuo A."/>
            <person name="Lefebvre S.C."/>
            <person name="Maumus F."/>
            <person name="Mayer C."/>
            <person name="Miller J."/>
            <person name="Monier A."/>
            <person name="Salamov A."/>
            <person name="Young J."/>
            <person name="Aguilar M."/>
            <person name="Claverie J.M."/>
            <person name="Frickenhaus S."/>
            <person name="Gonzalez K."/>
            <person name="Herman E.K."/>
            <person name="Lin Y.C."/>
            <person name="Napier J."/>
            <person name="Ogata H."/>
            <person name="Sarno A.F."/>
            <person name="Shmutz J."/>
            <person name="Schroeder D."/>
            <person name="de Vargas C."/>
            <person name="Verret F."/>
            <person name="von Dassow P."/>
            <person name="Valentin K."/>
            <person name="Van de Peer Y."/>
            <person name="Wheeler G."/>
            <person name="Dacks J.B."/>
            <person name="Delwiche C.F."/>
            <person name="Dyhrman S.T."/>
            <person name="Glockner G."/>
            <person name="John U."/>
            <person name="Richards T."/>
            <person name="Worden A.Z."/>
            <person name="Zhang X."/>
            <person name="Grigoriev I.V."/>
            <person name="Allen A.E."/>
            <person name="Bidle K."/>
            <person name="Borodovsky M."/>
            <person name="Bowler C."/>
            <person name="Brownlee C."/>
            <person name="Cock J.M."/>
            <person name="Elias M."/>
            <person name="Gladyshev V.N."/>
            <person name="Groth M."/>
            <person name="Guda C."/>
            <person name="Hadaegh A."/>
            <person name="Iglesias-Rodriguez M.D."/>
            <person name="Jenkins J."/>
            <person name="Jones B.M."/>
            <person name="Lawson T."/>
            <person name="Leese F."/>
            <person name="Lindquist E."/>
            <person name="Lobanov A."/>
            <person name="Lomsadze A."/>
            <person name="Malik S.B."/>
            <person name="Marsh M.E."/>
            <person name="Mackinder L."/>
            <person name="Mock T."/>
            <person name="Mueller-Roeber B."/>
            <person name="Pagarete A."/>
            <person name="Parker M."/>
            <person name="Probert I."/>
            <person name="Quesneville H."/>
            <person name="Raines C."/>
            <person name="Rensing S.A."/>
            <person name="Riano-Pachon D.M."/>
            <person name="Richier S."/>
            <person name="Rokitta S."/>
            <person name="Shiraiwa Y."/>
            <person name="Soanes D.M."/>
            <person name="van der Giezen M."/>
            <person name="Wahlund T.M."/>
            <person name="Williams B."/>
            <person name="Wilson W."/>
            <person name="Wolfe G."/>
            <person name="Wurch L.L."/>
        </authorList>
    </citation>
    <scope>NUCLEOTIDE SEQUENCE</scope>
</reference>